<gene>
    <name evidence="2" type="ORF">AVDCRST_MAG57-129</name>
</gene>
<evidence type="ECO:0000256" key="1">
    <source>
        <dbReference type="SAM" id="MobiDB-lite"/>
    </source>
</evidence>
<protein>
    <submittedName>
        <fullName evidence="2">Uncharacterized protein</fullName>
    </submittedName>
</protein>
<sequence>MSYTFLGAVRRDDRVHRVAETASAEVCPDTFSTASLDDASGSSPRGCPTPHTQVR</sequence>
<evidence type="ECO:0000313" key="2">
    <source>
        <dbReference type="EMBL" id="CAA9211951.1"/>
    </source>
</evidence>
<name>A0A6J4H309_9ACTN</name>
<feature type="region of interest" description="Disordered" evidence="1">
    <location>
        <begin position="31"/>
        <end position="55"/>
    </location>
</feature>
<feature type="compositionally biased region" description="Polar residues" evidence="1">
    <location>
        <begin position="31"/>
        <end position="43"/>
    </location>
</feature>
<proteinExistence type="predicted"/>
<dbReference type="EMBL" id="CADCTI010000012">
    <property type="protein sequence ID" value="CAA9211951.1"/>
    <property type="molecule type" value="Genomic_DNA"/>
</dbReference>
<dbReference type="AlphaFoldDB" id="A0A6J4H309"/>
<reference evidence="2" key="1">
    <citation type="submission" date="2020-02" db="EMBL/GenBank/DDBJ databases">
        <authorList>
            <person name="Meier V. D."/>
        </authorList>
    </citation>
    <scope>NUCLEOTIDE SEQUENCE</scope>
    <source>
        <strain evidence="2">AVDCRST_MAG57</strain>
    </source>
</reference>
<organism evidence="2">
    <name type="scientific">uncultured Blastococcus sp</name>
    <dbReference type="NCBI Taxonomy" id="217144"/>
    <lineage>
        <taxon>Bacteria</taxon>
        <taxon>Bacillati</taxon>
        <taxon>Actinomycetota</taxon>
        <taxon>Actinomycetes</taxon>
        <taxon>Geodermatophilales</taxon>
        <taxon>Geodermatophilaceae</taxon>
        <taxon>Blastococcus</taxon>
        <taxon>environmental samples</taxon>
    </lineage>
</organism>
<accession>A0A6J4H309</accession>